<evidence type="ECO:0000256" key="2">
    <source>
        <dbReference type="SAM" id="SignalP"/>
    </source>
</evidence>
<dbReference type="InterPro" id="IPR024038">
    <property type="entry name" value="MYXO-CTERM"/>
</dbReference>
<comment type="caution">
    <text evidence="3">The sequence shown here is derived from an EMBL/GenBank/DDBJ whole genome shotgun (WGS) entry which is preliminary data.</text>
</comment>
<protein>
    <submittedName>
        <fullName evidence="3">MYXO-CTERM sorting domain-containing protein</fullName>
    </submittedName>
</protein>
<keyword evidence="4" id="KW-1185">Reference proteome</keyword>
<accession>A0ABT5DVT1</accession>
<evidence type="ECO:0000313" key="4">
    <source>
        <dbReference type="Proteomes" id="UP001221686"/>
    </source>
</evidence>
<reference evidence="3 4" key="1">
    <citation type="submission" date="2022-11" db="EMBL/GenBank/DDBJ databases">
        <title>Minimal conservation of predation-associated metabolite biosynthetic gene clusters underscores biosynthetic potential of Myxococcota including descriptions for ten novel species: Archangium lansinium sp. nov., Myxococcus landrumus sp. nov., Nannocystis bai.</title>
        <authorList>
            <person name="Ahearne A."/>
            <person name="Stevens C."/>
            <person name="Dowd S."/>
        </authorList>
    </citation>
    <scope>NUCLEOTIDE SEQUENCE [LARGE SCALE GENOMIC DNA]</scope>
    <source>
        <strain evidence="3 4">BB15-2</strain>
    </source>
</reference>
<feature type="compositionally biased region" description="Low complexity" evidence="1">
    <location>
        <begin position="185"/>
        <end position="254"/>
    </location>
</feature>
<organism evidence="3 4">
    <name type="scientific">Nannocystis bainbridge</name>
    <dbReference type="NCBI Taxonomy" id="2995303"/>
    <lineage>
        <taxon>Bacteria</taxon>
        <taxon>Pseudomonadati</taxon>
        <taxon>Myxococcota</taxon>
        <taxon>Polyangia</taxon>
        <taxon>Nannocystales</taxon>
        <taxon>Nannocystaceae</taxon>
        <taxon>Nannocystis</taxon>
    </lineage>
</organism>
<proteinExistence type="predicted"/>
<dbReference type="RefSeq" id="WP_272085674.1">
    <property type="nucleotide sequence ID" value="NZ_JAQNDL010000001.1"/>
</dbReference>
<evidence type="ECO:0000256" key="1">
    <source>
        <dbReference type="SAM" id="MobiDB-lite"/>
    </source>
</evidence>
<feature type="compositionally biased region" description="Low complexity" evidence="1">
    <location>
        <begin position="264"/>
        <end position="279"/>
    </location>
</feature>
<evidence type="ECO:0000313" key="3">
    <source>
        <dbReference type="EMBL" id="MDC0717189.1"/>
    </source>
</evidence>
<feature type="compositionally biased region" description="Gly residues" evidence="1">
    <location>
        <begin position="283"/>
        <end position="296"/>
    </location>
</feature>
<dbReference type="NCBIfam" id="TIGR03901">
    <property type="entry name" value="MYXO-CTERM"/>
    <property type="match status" value="1"/>
</dbReference>
<dbReference type="Proteomes" id="UP001221686">
    <property type="component" value="Unassembled WGS sequence"/>
</dbReference>
<sequence>MSTKGLALAIAAGVAATSWEAQAGQLVVMDETWVHAPELADSHYRVMPTGEVPTDWTSPIDWTKGSVWVHLEVLSKPTAQETKFQVCFEANPTYACTLQSPTYTEVGIYAWESTFAQFWSPPNQFVDWKQGVNKFACILKDTMNGKPSADNVGPETAALYMPTEVRMVITLVEPGSTYEPPAPLGEETTGGESTTGETSGDTTGEPGTTTSDTGGEATTGEATSTGLPTTTGEGTSGESTTSTSDSESTSEISGADSLPSEAPDTTTSDGASAGDGATDTGKEGCGCRGGGDGAGLSGLVVVGLAWRRRRVR</sequence>
<feature type="chain" id="PRO_5046429719" evidence="2">
    <location>
        <begin position="24"/>
        <end position="312"/>
    </location>
</feature>
<feature type="region of interest" description="Disordered" evidence="1">
    <location>
        <begin position="175"/>
        <end position="297"/>
    </location>
</feature>
<gene>
    <name evidence="3" type="ORF">POL25_09825</name>
</gene>
<name>A0ABT5DVT1_9BACT</name>
<feature type="signal peptide" evidence="2">
    <location>
        <begin position="1"/>
        <end position="23"/>
    </location>
</feature>
<dbReference type="EMBL" id="JAQNDL010000001">
    <property type="protein sequence ID" value="MDC0717189.1"/>
    <property type="molecule type" value="Genomic_DNA"/>
</dbReference>
<keyword evidence="2" id="KW-0732">Signal</keyword>